<sequence>MTNGKYKYLWAIVKQFLLKQLKKLTIKPENKYTVNLTLQLSYNHLKISLKNQTSTTLSIQQNIFTKAILKLNYSQQIISSTHLMMLPNRCQVKQKQVN</sequence>
<gene>
    <name evidence="1" type="ORF">TTHERM_000307678</name>
</gene>
<dbReference type="RefSeq" id="XP_012654313.1">
    <property type="nucleotide sequence ID" value="XM_012798859.1"/>
</dbReference>
<evidence type="ECO:0000313" key="2">
    <source>
        <dbReference type="Proteomes" id="UP000009168"/>
    </source>
</evidence>
<dbReference type="InParanoid" id="W7XG99"/>
<evidence type="ECO:0000313" key="1">
    <source>
        <dbReference type="EMBL" id="EWS73126.1"/>
    </source>
</evidence>
<name>W7XG99_TETTS</name>
<dbReference type="EMBL" id="GG662608">
    <property type="protein sequence ID" value="EWS73126.1"/>
    <property type="molecule type" value="Genomic_DNA"/>
</dbReference>
<reference evidence="2" key="1">
    <citation type="journal article" date="2006" name="PLoS Biol.">
        <title>Macronuclear genome sequence of the ciliate Tetrahymena thermophila, a model eukaryote.</title>
        <authorList>
            <person name="Eisen J.A."/>
            <person name="Coyne R.S."/>
            <person name="Wu M."/>
            <person name="Wu D."/>
            <person name="Thiagarajan M."/>
            <person name="Wortman J.R."/>
            <person name="Badger J.H."/>
            <person name="Ren Q."/>
            <person name="Amedeo P."/>
            <person name="Jones K.M."/>
            <person name="Tallon L.J."/>
            <person name="Delcher A.L."/>
            <person name="Salzberg S.L."/>
            <person name="Silva J.C."/>
            <person name="Haas B.J."/>
            <person name="Majoros W.H."/>
            <person name="Farzad M."/>
            <person name="Carlton J.M."/>
            <person name="Smith R.K. Jr."/>
            <person name="Garg J."/>
            <person name="Pearlman R.E."/>
            <person name="Karrer K.M."/>
            <person name="Sun L."/>
            <person name="Manning G."/>
            <person name="Elde N.C."/>
            <person name="Turkewitz A.P."/>
            <person name="Asai D.J."/>
            <person name="Wilkes D.E."/>
            <person name="Wang Y."/>
            <person name="Cai H."/>
            <person name="Collins K."/>
            <person name="Stewart B.A."/>
            <person name="Lee S.R."/>
            <person name="Wilamowska K."/>
            <person name="Weinberg Z."/>
            <person name="Ruzzo W.L."/>
            <person name="Wloga D."/>
            <person name="Gaertig J."/>
            <person name="Frankel J."/>
            <person name="Tsao C.-C."/>
            <person name="Gorovsky M.A."/>
            <person name="Keeling P.J."/>
            <person name="Waller R.F."/>
            <person name="Patron N.J."/>
            <person name="Cherry J.M."/>
            <person name="Stover N.A."/>
            <person name="Krieger C.J."/>
            <person name="del Toro C."/>
            <person name="Ryder H.F."/>
            <person name="Williamson S.C."/>
            <person name="Barbeau R.A."/>
            <person name="Hamilton E.P."/>
            <person name="Orias E."/>
        </authorList>
    </citation>
    <scope>NUCLEOTIDE SEQUENCE [LARGE SCALE GENOMIC DNA]</scope>
    <source>
        <strain evidence="2">SB210</strain>
    </source>
</reference>
<dbReference type="AlphaFoldDB" id="W7XG99"/>
<proteinExistence type="predicted"/>
<dbReference type="KEGG" id="tet:TTHERM_000307678"/>
<protein>
    <submittedName>
        <fullName evidence="1">Uncharacterized protein</fullName>
    </submittedName>
</protein>
<keyword evidence="2" id="KW-1185">Reference proteome</keyword>
<organism evidence="1 2">
    <name type="scientific">Tetrahymena thermophila (strain SB210)</name>
    <dbReference type="NCBI Taxonomy" id="312017"/>
    <lineage>
        <taxon>Eukaryota</taxon>
        <taxon>Sar</taxon>
        <taxon>Alveolata</taxon>
        <taxon>Ciliophora</taxon>
        <taxon>Intramacronucleata</taxon>
        <taxon>Oligohymenophorea</taxon>
        <taxon>Hymenostomatida</taxon>
        <taxon>Tetrahymenina</taxon>
        <taxon>Tetrahymenidae</taxon>
        <taxon>Tetrahymena</taxon>
    </lineage>
</organism>
<accession>W7XG99</accession>
<dbReference type="Proteomes" id="UP000009168">
    <property type="component" value="Unassembled WGS sequence"/>
</dbReference>
<dbReference type="GeneID" id="24438314"/>